<organism evidence="2 3">
    <name type="scientific">Decorospora gaudefroyi</name>
    <dbReference type="NCBI Taxonomy" id="184978"/>
    <lineage>
        <taxon>Eukaryota</taxon>
        <taxon>Fungi</taxon>
        <taxon>Dikarya</taxon>
        <taxon>Ascomycota</taxon>
        <taxon>Pezizomycotina</taxon>
        <taxon>Dothideomycetes</taxon>
        <taxon>Pleosporomycetidae</taxon>
        <taxon>Pleosporales</taxon>
        <taxon>Pleosporineae</taxon>
        <taxon>Pleosporaceae</taxon>
        <taxon>Decorospora</taxon>
    </lineage>
</organism>
<feature type="region of interest" description="Disordered" evidence="1">
    <location>
        <begin position="181"/>
        <end position="215"/>
    </location>
</feature>
<name>A0A6A5K5E0_9PLEO</name>
<dbReference type="Proteomes" id="UP000800040">
    <property type="component" value="Unassembled WGS sequence"/>
</dbReference>
<keyword evidence="3" id="KW-1185">Reference proteome</keyword>
<feature type="compositionally biased region" description="Basic and acidic residues" evidence="1">
    <location>
        <begin position="200"/>
        <end position="209"/>
    </location>
</feature>
<protein>
    <submittedName>
        <fullName evidence="2">Uncharacterized protein</fullName>
    </submittedName>
</protein>
<gene>
    <name evidence="2" type="ORF">BDW02DRAFT_583567</name>
</gene>
<evidence type="ECO:0000256" key="1">
    <source>
        <dbReference type="SAM" id="MobiDB-lite"/>
    </source>
</evidence>
<evidence type="ECO:0000313" key="2">
    <source>
        <dbReference type="EMBL" id="KAF1829582.1"/>
    </source>
</evidence>
<dbReference type="EMBL" id="ML975435">
    <property type="protein sequence ID" value="KAF1829582.1"/>
    <property type="molecule type" value="Genomic_DNA"/>
</dbReference>
<proteinExistence type="predicted"/>
<sequence length="215" mass="24213">MYWLSIWYPTFQRPLEIACGPWRRSVVRSSFLRASIGQELLARDANPRNSTRVHAGRVLFVDQSLYVVRICCRALCRFAQSYLGLDPLRSHDHEEPSELDLDSLFSHHATRPTVKSSLHPERLSRSRATDLGILTGSLVHNVIRGLPAAKMDKWACTPGSGADHQHEDHLARPIFGFRAMSSGNKADESSRRPSFAGSQEARERCDRRAVVVPRG</sequence>
<dbReference type="AlphaFoldDB" id="A0A6A5K5E0"/>
<reference evidence="2" key="1">
    <citation type="submission" date="2020-01" db="EMBL/GenBank/DDBJ databases">
        <authorList>
            <consortium name="DOE Joint Genome Institute"/>
            <person name="Haridas S."/>
            <person name="Albert R."/>
            <person name="Binder M."/>
            <person name="Bloem J."/>
            <person name="Labutti K."/>
            <person name="Salamov A."/>
            <person name="Andreopoulos B."/>
            <person name="Baker S.E."/>
            <person name="Barry K."/>
            <person name="Bills G."/>
            <person name="Bluhm B.H."/>
            <person name="Cannon C."/>
            <person name="Castanera R."/>
            <person name="Culley D.E."/>
            <person name="Daum C."/>
            <person name="Ezra D."/>
            <person name="Gonzalez J.B."/>
            <person name="Henrissat B."/>
            <person name="Kuo A."/>
            <person name="Liang C."/>
            <person name="Lipzen A."/>
            <person name="Lutzoni F."/>
            <person name="Magnuson J."/>
            <person name="Mondo S."/>
            <person name="Nolan M."/>
            <person name="Ohm R."/>
            <person name="Pangilinan J."/>
            <person name="Park H.-J."/>
            <person name="Ramirez L."/>
            <person name="Alfaro M."/>
            <person name="Sun H."/>
            <person name="Tritt A."/>
            <person name="Yoshinaga Y."/>
            <person name="Zwiers L.-H."/>
            <person name="Turgeon B.G."/>
            <person name="Goodwin S.B."/>
            <person name="Spatafora J.W."/>
            <person name="Crous P.W."/>
            <person name="Grigoriev I.V."/>
        </authorList>
    </citation>
    <scope>NUCLEOTIDE SEQUENCE</scope>
    <source>
        <strain evidence="2">P77</strain>
    </source>
</reference>
<accession>A0A6A5K5E0</accession>
<evidence type="ECO:0000313" key="3">
    <source>
        <dbReference type="Proteomes" id="UP000800040"/>
    </source>
</evidence>